<dbReference type="Proteomes" id="UP001605918">
    <property type="component" value="Unassembled WGS sequence"/>
</dbReference>
<feature type="region of interest" description="Disordered" evidence="3">
    <location>
        <begin position="782"/>
        <end position="806"/>
    </location>
</feature>
<dbReference type="InterPro" id="IPR050216">
    <property type="entry name" value="LRR_domain-containing"/>
</dbReference>
<dbReference type="Gene3D" id="3.80.10.10">
    <property type="entry name" value="Ribonuclease Inhibitor"/>
    <property type="match status" value="1"/>
</dbReference>
<evidence type="ECO:0000313" key="5">
    <source>
        <dbReference type="Proteomes" id="UP001605918"/>
    </source>
</evidence>
<evidence type="ECO:0008006" key="6">
    <source>
        <dbReference type="Google" id="ProtNLM"/>
    </source>
</evidence>
<dbReference type="PANTHER" id="PTHR48051:SF1">
    <property type="entry name" value="RAS SUPPRESSOR PROTEIN 1"/>
    <property type="match status" value="1"/>
</dbReference>
<reference evidence="4 5" key="1">
    <citation type="submission" date="2024-10" db="EMBL/GenBank/DDBJ databases">
        <title>Whole genome of Pseudomonas sp Strain RB5.</title>
        <authorList>
            <person name="Selami N."/>
        </authorList>
    </citation>
    <scope>NUCLEOTIDE SEQUENCE [LARGE SCALE GENOMIC DNA]</scope>
    <source>
        <strain evidence="4 5">RB5</strain>
    </source>
</reference>
<keyword evidence="1" id="KW-0433">Leucine-rich repeat</keyword>
<evidence type="ECO:0000313" key="4">
    <source>
        <dbReference type="EMBL" id="MFG6204658.1"/>
    </source>
</evidence>
<proteinExistence type="predicted"/>
<keyword evidence="2" id="KW-0677">Repeat</keyword>
<gene>
    <name evidence="4" type="ORF">ACGSLL_09810</name>
</gene>
<dbReference type="SUPFAM" id="SSF52058">
    <property type="entry name" value="L domain-like"/>
    <property type="match status" value="1"/>
</dbReference>
<feature type="compositionally biased region" description="Low complexity" evidence="3">
    <location>
        <begin position="795"/>
        <end position="806"/>
    </location>
</feature>
<dbReference type="RefSeq" id="WP_394505324.1">
    <property type="nucleotide sequence ID" value="NZ_JBIEIL010000004.1"/>
</dbReference>
<dbReference type="PANTHER" id="PTHR48051">
    <property type="match status" value="1"/>
</dbReference>
<name>A0ABW7DC87_9PSED</name>
<protein>
    <recommendedName>
        <fullName evidence="6">Leucine-rich repeat domain-containing protein</fullName>
    </recommendedName>
</protein>
<evidence type="ECO:0000256" key="3">
    <source>
        <dbReference type="SAM" id="MobiDB-lite"/>
    </source>
</evidence>
<dbReference type="InterPro" id="IPR032675">
    <property type="entry name" value="LRR_dom_sf"/>
</dbReference>
<dbReference type="EMBL" id="JBIEIL010000004">
    <property type="protein sequence ID" value="MFG6204658.1"/>
    <property type="molecule type" value="Genomic_DNA"/>
</dbReference>
<feature type="compositionally biased region" description="Acidic residues" evidence="3">
    <location>
        <begin position="782"/>
        <end position="794"/>
    </location>
</feature>
<organism evidence="4 5">
    <name type="scientific">Pseudomonas retamae</name>
    <dbReference type="NCBI Taxonomy" id="702110"/>
    <lineage>
        <taxon>Bacteria</taxon>
        <taxon>Pseudomonadati</taxon>
        <taxon>Pseudomonadota</taxon>
        <taxon>Gammaproteobacteria</taxon>
        <taxon>Pseudomonadales</taxon>
        <taxon>Pseudomonadaceae</taxon>
        <taxon>Pseudomonas</taxon>
    </lineage>
</organism>
<keyword evidence="5" id="KW-1185">Reference proteome</keyword>
<sequence>MTGKPPKVKPVPAPTKTSNVNVDGSHQPPVAFPAMPHQFTPHRLEPLQPSYTSDPIAVTPAIRVSANPKSSAIDEFALFAAKSSLTDYWVPTPKSLGAADAQGMRMLKQRQYLAVADDHMVQVVRDAESGLFRATLARERSPSGPLLTRDGEGRFWVALDGDGITFPDSITAQAAELFRRTGRSVAQFSDTTVARILAVSGVNEAVLRDVIAHDRPVPFLLEDTLRRFELDQHVQAEGRGASESFTRFKDAEDAFESDCDENTLQMRRVFPDLPKTAAQAIWRNTSAAERLHMRNQPGMPRQMAEQALVALRDVRLARVCEGLYLDSVSSPDSERLALKMMERLAGWPSKVRIEIRQGVADGDVFSAIGDAQEPVRHVLIRQHEGYVIRNSDTPFPQGTTGLYSAVWFLLQPTQHRLLGVTDGGDAALQQLVRALPLPSRQDVSELLGLAPLSVTPVTTQHRQAGQLRGGGDTNPQSIKSVVERARELYPQLSDEELTSFVNERLKNDPAGVLTRLEKEFATLRDELAIWSADGSSRHAQGAEPEGAPLAAGQRLAREQFSAKLQDIWQRKSVSKWDDGHDCFSHYVEFSGELPKLSARFEYVTELLLTANKPGARIGAFLDSFPNIEYLGVVRIKMEEFPSVIFQMRRLSELTLDGCSLKLSEVTAEGLSRIETLTRLNLANNPLTLAPHVGYMAGLTELMLSNANISSVPSGIDKLRELGMVALHDNNISDIGDELFEIPDTQGLFVGLLGNPLSDVSKQRINQYLENSSLDRKVEIQSEEVVLESDSDSESSESGFSTGSDSD</sequence>
<evidence type="ECO:0000256" key="2">
    <source>
        <dbReference type="ARBA" id="ARBA00022737"/>
    </source>
</evidence>
<accession>A0ABW7DC87</accession>
<evidence type="ECO:0000256" key="1">
    <source>
        <dbReference type="ARBA" id="ARBA00022614"/>
    </source>
</evidence>
<comment type="caution">
    <text evidence="4">The sequence shown here is derived from an EMBL/GenBank/DDBJ whole genome shotgun (WGS) entry which is preliminary data.</text>
</comment>
<feature type="region of interest" description="Disordered" evidence="3">
    <location>
        <begin position="1"/>
        <end position="26"/>
    </location>
</feature>